<dbReference type="Proteomes" id="UP000663833">
    <property type="component" value="Unassembled WGS sequence"/>
</dbReference>
<reference evidence="1" key="1">
    <citation type="submission" date="2021-02" db="EMBL/GenBank/DDBJ databases">
        <authorList>
            <person name="Nowell W R."/>
        </authorList>
    </citation>
    <scope>NUCLEOTIDE SEQUENCE</scope>
</reference>
<gene>
    <name evidence="1" type="ORF">LUA448_LOCUS13959</name>
</gene>
<name>A0A817WYQ6_9BILA</name>
<evidence type="ECO:0000313" key="1">
    <source>
        <dbReference type="EMBL" id="CAF3361074.1"/>
    </source>
</evidence>
<sequence>MPSSVLHCLLYDRRERTAKSKLTIINTVEREQKVCEGFKNRHGKPLNHSLFNKVHTSCYKLILLHLKPLSNTSRSDRYEFIPDDNRCMPMIKYECSPVCSSIVTERNSLYSHEQVCANEDLNVDLPIRDNGYFVSSHGDNDDLISSNQNTNYFDGFNDIYYEQPNEQPTYFTDKNNSNNDDVHICPVIILTPERSKPIDHNDHDESNNLQQISIHLDTPTTSSSNTPTINCTSETCITSTDSCQHSRFRRKRKNNMRNRKMVKQIQFRQNHNASSSRRSVRIKSTFKSATPNPQTTDMSRLFSTAFDELCS</sequence>
<accession>A0A817WYQ6</accession>
<evidence type="ECO:0000313" key="2">
    <source>
        <dbReference type="Proteomes" id="UP000663833"/>
    </source>
</evidence>
<comment type="caution">
    <text evidence="1">The sequence shown here is derived from an EMBL/GenBank/DDBJ whole genome shotgun (WGS) entry which is preliminary data.</text>
</comment>
<dbReference type="EMBL" id="CAJNYD010001720">
    <property type="protein sequence ID" value="CAF3361074.1"/>
    <property type="molecule type" value="Genomic_DNA"/>
</dbReference>
<proteinExistence type="predicted"/>
<organism evidence="1 2">
    <name type="scientific">Rotaria socialis</name>
    <dbReference type="NCBI Taxonomy" id="392032"/>
    <lineage>
        <taxon>Eukaryota</taxon>
        <taxon>Metazoa</taxon>
        <taxon>Spiralia</taxon>
        <taxon>Gnathifera</taxon>
        <taxon>Rotifera</taxon>
        <taxon>Eurotatoria</taxon>
        <taxon>Bdelloidea</taxon>
        <taxon>Philodinida</taxon>
        <taxon>Philodinidae</taxon>
        <taxon>Rotaria</taxon>
    </lineage>
</organism>
<protein>
    <submittedName>
        <fullName evidence="1">Uncharacterized protein</fullName>
    </submittedName>
</protein>
<dbReference type="AlphaFoldDB" id="A0A817WYQ6"/>